<accession>A0A4R6HC31</accession>
<organism evidence="4 5">
    <name type="scientific">Sunxiuqinia elliptica</name>
    <dbReference type="NCBI Taxonomy" id="655355"/>
    <lineage>
        <taxon>Bacteria</taxon>
        <taxon>Pseudomonadati</taxon>
        <taxon>Bacteroidota</taxon>
        <taxon>Bacteroidia</taxon>
        <taxon>Marinilabiliales</taxon>
        <taxon>Prolixibacteraceae</taxon>
        <taxon>Sunxiuqinia</taxon>
    </lineage>
</organism>
<dbReference type="Gene3D" id="2.60.40.380">
    <property type="entry name" value="Purple acid phosphatase-like, N-terminal"/>
    <property type="match status" value="1"/>
</dbReference>
<sequence>MRIKSLHILGVSLLLLCFGLKVTAQIETGAGNSDFSIPKAEVACGPWLQAVTENEFVVVWTTNVDAAVWGELAPDDGSHFYAKTRPRFFESKHGRRLTGQLHRVKISGLQPGTKYRYRIYQQAVLLDQGNKRMVFGDSYGTDVLRSEPYSVTTLNEAKESVNISMVNDIHGDDPLFRKLMGNIQSEQTDFVVFNGDMLTQIESEKQLVDGYLQSTSELFAPDVPLFALRGNHELRGKFAHRFFDYFPSPNGKAYYAFRHGPAYFIFLDSGEDKPDSDVRYYGLSVFDDFREEQAQWLEQVLSSDEFKSAPVKIVFMHMPPAQRAWHGMMEVKRLFMPLLNEADVDLMLSGHIHKHSFIPSGEIGNSFPVLINSNDWRTDLTINRAEIAIRLVDSEGAVVNTYQLKTKQ</sequence>
<dbReference type="InterPro" id="IPR039331">
    <property type="entry name" value="PAPs-like"/>
</dbReference>
<gene>
    <name evidence="4" type="ORF">DET52_101941</name>
</gene>
<dbReference type="InterPro" id="IPR015914">
    <property type="entry name" value="PAPs_N"/>
</dbReference>
<evidence type="ECO:0000259" key="2">
    <source>
        <dbReference type="Pfam" id="PF00149"/>
    </source>
</evidence>
<dbReference type="GO" id="GO:0046872">
    <property type="term" value="F:metal ion binding"/>
    <property type="evidence" value="ECO:0007669"/>
    <property type="project" value="InterPro"/>
</dbReference>
<proteinExistence type="predicted"/>
<dbReference type="SUPFAM" id="SSF49363">
    <property type="entry name" value="Purple acid phosphatase, N-terminal domain"/>
    <property type="match status" value="1"/>
</dbReference>
<dbReference type="OrthoDB" id="596345at2"/>
<dbReference type="InterPro" id="IPR008963">
    <property type="entry name" value="Purple_acid_Pase-like_N"/>
</dbReference>
<dbReference type="GO" id="GO:0003993">
    <property type="term" value="F:acid phosphatase activity"/>
    <property type="evidence" value="ECO:0007669"/>
    <property type="project" value="InterPro"/>
</dbReference>
<keyword evidence="1" id="KW-0732">Signal</keyword>
<protein>
    <submittedName>
        <fullName evidence="4">Purple acid phosphatase-like protein</fullName>
    </submittedName>
</protein>
<reference evidence="4 5" key="1">
    <citation type="submission" date="2019-03" db="EMBL/GenBank/DDBJ databases">
        <title>Freshwater and sediment microbial communities from various areas in North America, analyzing microbe dynamics in response to fracking.</title>
        <authorList>
            <person name="Lamendella R."/>
        </authorList>
    </citation>
    <scope>NUCLEOTIDE SEQUENCE [LARGE SCALE GENOMIC DNA]</scope>
    <source>
        <strain evidence="4 5">114D</strain>
    </source>
</reference>
<dbReference type="PANTHER" id="PTHR22953">
    <property type="entry name" value="ACID PHOSPHATASE RELATED"/>
    <property type="match status" value="1"/>
</dbReference>
<dbReference type="InterPro" id="IPR029052">
    <property type="entry name" value="Metallo-depent_PP-like"/>
</dbReference>
<comment type="caution">
    <text evidence="4">The sequence shown here is derived from an EMBL/GenBank/DDBJ whole genome shotgun (WGS) entry which is preliminary data.</text>
</comment>
<dbReference type="Gene3D" id="3.60.21.10">
    <property type="match status" value="1"/>
</dbReference>
<feature type="domain" description="Calcineurin-like phosphoesterase" evidence="2">
    <location>
        <begin position="165"/>
        <end position="354"/>
    </location>
</feature>
<dbReference type="SUPFAM" id="SSF56300">
    <property type="entry name" value="Metallo-dependent phosphatases"/>
    <property type="match status" value="1"/>
</dbReference>
<evidence type="ECO:0000259" key="3">
    <source>
        <dbReference type="Pfam" id="PF16656"/>
    </source>
</evidence>
<name>A0A4R6HC31_9BACT</name>
<dbReference type="PANTHER" id="PTHR22953:SF153">
    <property type="entry name" value="PURPLE ACID PHOSPHATASE"/>
    <property type="match status" value="1"/>
</dbReference>
<dbReference type="InterPro" id="IPR004843">
    <property type="entry name" value="Calcineurin-like_PHP"/>
</dbReference>
<dbReference type="EMBL" id="SNWI01000001">
    <property type="protein sequence ID" value="TDO05577.1"/>
    <property type="molecule type" value="Genomic_DNA"/>
</dbReference>
<evidence type="ECO:0000313" key="4">
    <source>
        <dbReference type="EMBL" id="TDO05577.1"/>
    </source>
</evidence>
<feature type="domain" description="Purple acid phosphatase N-terminal" evidence="3">
    <location>
        <begin position="48"/>
        <end position="122"/>
    </location>
</feature>
<dbReference type="AlphaFoldDB" id="A0A4R6HC31"/>
<dbReference type="Pfam" id="PF00149">
    <property type="entry name" value="Metallophos"/>
    <property type="match status" value="1"/>
</dbReference>
<evidence type="ECO:0000256" key="1">
    <source>
        <dbReference type="ARBA" id="ARBA00022729"/>
    </source>
</evidence>
<evidence type="ECO:0000313" key="5">
    <source>
        <dbReference type="Proteomes" id="UP000294848"/>
    </source>
</evidence>
<dbReference type="RefSeq" id="WP_133463605.1">
    <property type="nucleotide sequence ID" value="NZ_SNWI01000001.1"/>
</dbReference>
<dbReference type="Proteomes" id="UP000294848">
    <property type="component" value="Unassembled WGS sequence"/>
</dbReference>
<dbReference type="Pfam" id="PF16656">
    <property type="entry name" value="Pur_ac_phosph_N"/>
    <property type="match status" value="1"/>
</dbReference>